<gene>
    <name evidence="1" type="ORF">EGYM00392_LOCUS43269</name>
</gene>
<dbReference type="AlphaFoldDB" id="A0A7S1J4I8"/>
<evidence type="ECO:0000313" key="1">
    <source>
        <dbReference type="EMBL" id="CAD9032127.1"/>
    </source>
</evidence>
<reference evidence="1" key="1">
    <citation type="submission" date="2021-01" db="EMBL/GenBank/DDBJ databases">
        <authorList>
            <person name="Corre E."/>
            <person name="Pelletier E."/>
            <person name="Niang G."/>
            <person name="Scheremetjew M."/>
            <person name="Finn R."/>
            <person name="Kale V."/>
            <person name="Holt S."/>
            <person name="Cochrane G."/>
            <person name="Meng A."/>
            <person name="Brown T."/>
            <person name="Cohen L."/>
        </authorList>
    </citation>
    <scope>NUCLEOTIDE SEQUENCE</scope>
    <source>
        <strain evidence="1">NIES-381</strain>
    </source>
</reference>
<accession>A0A7S1J4I8</accession>
<organism evidence="1">
    <name type="scientific">Eutreptiella gymnastica</name>
    <dbReference type="NCBI Taxonomy" id="73025"/>
    <lineage>
        <taxon>Eukaryota</taxon>
        <taxon>Discoba</taxon>
        <taxon>Euglenozoa</taxon>
        <taxon>Euglenida</taxon>
        <taxon>Spirocuta</taxon>
        <taxon>Euglenophyceae</taxon>
        <taxon>Eutreptiales</taxon>
        <taxon>Eutreptiaceae</taxon>
        <taxon>Eutreptiella</taxon>
    </lineage>
</organism>
<sequence length="111" mass="12400">MPARFSFKGYSCPQAPAPWYPCTTHSSPPSALLKIQIRIEATHGFSILQLGDAMRNKVKSDDLGMFSLGVWRQKRCMQCKGTPVHTATSHSSNGMQNIDLGEAEMMDFVHW</sequence>
<dbReference type="EMBL" id="HBGA01116113">
    <property type="protein sequence ID" value="CAD9032127.1"/>
    <property type="molecule type" value="Transcribed_RNA"/>
</dbReference>
<protein>
    <submittedName>
        <fullName evidence="1">Uncharacterized protein</fullName>
    </submittedName>
</protein>
<proteinExistence type="predicted"/>
<name>A0A7S1J4I8_9EUGL</name>